<protein>
    <recommendedName>
        <fullName evidence="3">DUF2946 domain-containing protein</fullName>
    </recommendedName>
</protein>
<keyword evidence="2" id="KW-1185">Reference proteome</keyword>
<evidence type="ECO:0008006" key="3">
    <source>
        <dbReference type="Google" id="ProtNLM"/>
    </source>
</evidence>
<name>A0A928UXZ7_9SPHI</name>
<evidence type="ECO:0000313" key="1">
    <source>
        <dbReference type="EMBL" id="MBE8715300.1"/>
    </source>
</evidence>
<dbReference type="AlphaFoldDB" id="A0A928UXZ7"/>
<organism evidence="1 2">
    <name type="scientific">Sphingobacterium hungaricum</name>
    <dbReference type="NCBI Taxonomy" id="2082723"/>
    <lineage>
        <taxon>Bacteria</taxon>
        <taxon>Pseudomonadati</taxon>
        <taxon>Bacteroidota</taxon>
        <taxon>Sphingobacteriia</taxon>
        <taxon>Sphingobacteriales</taxon>
        <taxon>Sphingobacteriaceae</taxon>
        <taxon>Sphingobacterium</taxon>
    </lineage>
</organism>
<comment type="caution">
    <text evidence="1">The sequence shown here is derived from an EMBL/GenBank/DDBJ whole genome shotgun (WGS) entry which is preliminary data.</text>
</comment>
<gene>
    <name evidence="1" type="ORF">C4F49_16615</name>
</gene>
<evidence type="ECO:0000313" key="2">
    <source>
        <dbReference type="Proteomes" id="UP000616201"/>
    </source>
</evidence>
<proteinExistence type="predicted"/>
<accession>A0A928UXZ7</accession>
<reference evidence="1" key="1">
    <citation type="submission" date="2018-02" db="EMBL/GenBank/DDBJ databases">
        <authorList>
            <person name="Vasarhelyi B.M."/>
            <person name="Deshmukh S."/>
            <person name="Balint B."/>
            <person name="Kukolya J."/>
        </authorList>
    </citation>
    <scope>NUCLEOTIDE SEQUENCE</scope>
    <source>
        <strain evidence="1">KB22</strain>
    </source>
</reference>
<sequence>MKQCITKLYLLGLLIISVLGMTSLKYTHTHEVLIEESACHSDKEHQHQHTDTSTHSDCALCLLFHHQHATALHLDFIKLEDYALENRQTVMPIIHFHAQDYLAKKSNKDPPYFLS</sequence>
<dbReference type="EMBL" id="PRDK01000009">
    <property type="protein sequence ID" value="MBE8715300.1"/>
    <property type="molecule type" value="Genomic_DNA"/>
</dbReference>
<dbReference type="RefSeq" id="WP_196937143.1">
    <property type="nucleotide sequence ID" value="NZ_MU158698.1"/>
</dbReference>
<dbReference type="Proteomes" id="UP000616201">
    <property type="component" value="Unassembled WGS sequence"/>
</dbReference>